<sequence length="135" mass="15496">MNYSYQANKKSVPMVILLSFVTCGIYPLFWMYDVTRQLAEVNDDHTTNPGLVVLFSIITCGIYTLYWWYKIGSMFVESQSRENVRPIVDNKIVLLLLSIFGFSIISTGILQADLNRFWDKLETGDRDGYSTGVDE</sequence>
<dbReference type="RefSeq" id="WP_069661713.1">
    <property type="nucleotide sequence ID" value="NZ_JBHUJJ010000001.1"/>
</dbReference>
<comment type="caution">
    <text evidence="3">The sequence shown here is derived from an EMBL/GenBank/DDBJ whole genome shotgun (WGS) entry which is preliminary data.</text>
</comment>
<accession>A0A1E5H662</accession>
<keyword evidence="1" id="KW-0472">Membrane</keyword>
<dbReference type="Pfam" id="PF14018">
    <property type="entry name" value="DUF4234"/>
    <property type="match status" value="1"/>
</dbReference>
<dbReference type="OrthoDB" id="192868at2"/>
<name>A0A1E5H662_9ENTE</name>
<evidence type="ECO:0000256" key="1">
    <source>
        <dbReference type="SAM" id="Phobius"/>
    </source>
</evidence>
<evidence type="ECO:0000313" key="3">
    <source>
        <dbReference type="EMBL" id="OEG20403.1"/>
    </source>
</evidence>
<reference evidence="4" key="1">
    <citation type="submission" date="2016-09" db="EMBL/GenBank/DDBJ databases">
        <authorList>
            <person name="Gulvik C.A."/>
        </authorList>
    </citation>
    <scope>NUCLEOTIDE SEQUENCE [LARGE SCALE GENOMIC DNA]</scope>
    <source>
        <strain evidence="4">LMG 8895</strain>
    </source>
</reference>
<protein>
    <recommendedName>
        <fullName evidence="2">DUF4234 domain-containing protein</fullName>
    </recommendedName>
</protein>
<feature type="domain" description="DUF4234" evidence="2">
    <location>
        <begin position="11"/>
        <end position="74"/>
    </location>
</feature>
<keyword evidence="1" id="KW-0812">Transmembrane</keyword>
<dbReference type="Proteomes" id="UP000095094">
    <property type="component" value="Unassembled WGS sequence"/>
</dbReference>
<feature type="transmembrane region" description="Helical" evidence="1">
    <location>
        <begin position="12"/>
        <end position="32"/>
    </location>
</feature>
<organism evidence="3 4">
    <name type="scientific">Enterococcus termitis</name>
    <dbReference type="NCBI Taxonomy" id="332950"/>
    <lineage>
        <taxon>Bacteria</taxon>
        <taxon>Bacillati</taxon>
        <taxon>Bacillota</taxon>
        <taxon>Bacilli</taxon>
        <taxon>Lactobacillales</taxon>
        <taxon>Enterococcaceae</taxon>
        <taxon>Enterococcus</taxon>
    </lineage>
</organism>
<evidence type="ECO:0000313" key="4">
    <source>
        <dbReference type="Proteomes" id="UP000095094"/>
    </source>
</evidence>
<proteinExistence type="predicted"/>
<keyword evidence="4" id="KW-1185">Reference proteome</keyword>
<dbReference type="InterPro" id="IPR025328">
    <property type="entry name" value="DUF4234"/>
</dbReference>
<feature type="transmembrane region" description="Helical" evidence="1">
    <location>
        <begin position="92"/>
        <end position="112"/>
    </location>
</feature>
<dbReference type="PATRIC" id="fig|332950.4.peg.399"/>
<keyword evidence="1" id="KW-1133">Transmembrane helix</keyword>
<evidence type="ECO:0000259" key="2">
    <source>
        <dbReference type="Pfam" id="PF14018"/>
    </source>
</evidence>
<feature type="transmembrane region" description="Helical" evidence="1">
    <location>
        <begin position="52"/>
        <end position="71"/>
    </location>
</feature>
<dbReference type="EMBL" id="MIJY01000001">
    <property type="protein sequence ID" value="OEG20403.1"/>
    <property type="molecule type" value="Genomic_DNA"/>
</dbReference>
<gene>
    <name evidence="3" type="ORF">BCR25_00875</name>
</gene>
<dbReference type="AlphaFoldDB" id="A0A1E5H662"/>